<accession>A0A0A9E0C3</accession>
<protein>
    <submittedName>
        <fullName evidence="1">Uncharacterized protein</fullName>
    </submittedName>
</protein>
<organism evidence="1">
    <name type="scientific">Arundo donax</name>
    <name type="common">Giant reed</name>
    <name type="synonym">Donax arundinaceus</name>
    <dbReference type="NCBI Taxonomy" id="35708"/>
    <lineage>
        <taxon>Eukaryota</taxon>
        <taxon>Viridiplantae</taxon>
        <taxon>Streptophyta</taxon>
        <taxon>Embryophyta</taxon>
        <taxon>Tracheophyta</taxon>
        <taxon>Spermatophyta</taxon>
        <taxon>Magnoliopsida</taxon>
        <taxon>Liliopsida</taxon>
        <taxon>Poales</taxon>
        <taxon>Poaceae</taxon>
        <taxon>PACMAD clade</taxon>
        <taxon>Arundinoideae</taxon>
        <taxon>Arundineae</taxon>
        <taxon>Arundo</taxon>
    </lineage>
</organism>
<sequence>MSLAPNIDSCSSCINCRLEFKKQSIFTGEISDTTWLLQPCCLQFINQLIFVFLVLNISNINMTALTNSYTTNKSLTTYKSV</sequence>
<evidence type="ECO:0000313" key="1">
    <source>
        <dbReference type="EMBL" id="JAD94244.1"/>
    </source>
</evidence>
<dbReference type="EMBL" id="GBRH01203651">
    <property type="protein sequence ID" value="JAD94244.1"/>
    <property type="molecule type" value="Transcribed_RNA"/>
</dbReference>
<reference evidence="1" key="2">
    <citation type="journal article" date="2015" name="Data Brief">
        <title>Shoot transcriptome of the giant reed, Arundo donax.</title>
        <authorList>
            <person name="Barrero R.A."/>
            <person name="Guerrero F.D."/>
            <person name="Moolhuijzen P."/>
            <person name="Goolsby J.A."/>
            <person name="Tidwell J."/>
            <person name="Bellgard S.E."/>
            <person name="Bellgard M.I."/>
        </authorList>
    </citation>
    <scope>NUCLEOTIDE SEQUENCE</scope>
    <source>
        <tissue evidence="1">Shoot tissue taken approximately 20 cm above the soil surface</tissue>
    </source>
</reference>
<proteinExistence type="predicted"/>
<name>A0A0A9E0C3_ARUDO</name>
<reference evidence="1" key="1">
    <citation type="submission" date="2014-09" db="EMBL/GenBank/DDBJ databases">
        <authorList>
            <person name="Magalhaes I.L.F."/>
            <person name="Oliveira U."/>
            <person name="Santos F.R."/>
            <person name="Vidigal T.H.D.A."/>
            <person name="Brescovit A.D."/>
            <person name="Santos A.J."/>
        </authorList>
    </citation>
    <scope>NUCLEOTIDE SEQUENCE</scope>
    <source>
        <tissue evidence="1">Shoot tissue taken approximately 20 cm above the soil surface</tissue>
    </source>
</reference>
<dbReference type="AlphaFoldDB" id="A0A0A9E0C3"/>